<evidence type="ECO:0000256" key="1">
    <source>
        <dbReference type="SAM" id="Coils"/>
    </source>
</evidence>
<gene>
    <name evidence="4" type="ORF">APUTEX25_002230</name>
    <name evidence="3" type="ORF">g.5741</name>
</gene>
<reference evidence="5" key="2">
    <citation type="journal article" date="2018" name="Algal Res.">
        <title>Characterization of plant carbon substrate utilization by Auxenochlorella protothecoides.</title>
        <authorList>
            <person name="Vogler B.W."/>
            <person name="Starkenburg S.R."/>
            <person name="Sudasinghe N."/>
            <person name="Schambach J.Y."/>
            <person name="Rollin J.A."/>
            <person name="Pattathil S."/>
            <person name="Barry A.N."/>
        </authorList>
    </citation>
    <scope>NUCLEOTIDE SEQUENCE [LARGE SCALE GENOMIC DNA]</scope>
    <source>
        <strain evidence="5">UTEX 25</strain>
    </source>
</reference>
<evidence type="ECO:0000313" key="3">
    <source>
        <dbReference type="EMBL" id="JAT73137.1"/>
    </source>
</evidence>
<dbReference type="EMBL" id="QOKY01000165">
    <property type="protein sequence ID" value="RMZ55372.1"/>
    <property type="molecule type" value="Genomic_DNA"/>
</dbReference>
<dbReference type="EMBL" id="GDKF01005485">
    <property type="protein sequence ID" value="JAT73137.1"/>
    <property type="molecule type" value="Transcribed_RNA"/>
</dbReference>
<dbReference type="AlphaFoldDB" id="A0A1D2A1S3"/>
<feature type="region of interest" description="Disordered" evidence="2">
    <location>
        <begin position="249"/>
        <end position="301"/>
    </location>
</feature>
<reference evidence="4" key="3">
    <citation type="submission" date="2018-10" db="EMBL/GenBank/DDBJ databases">
        <authorList>
            <person name="Hovde B."/>
            <person name="Zhang X."/>
        </authorList>
    </citation>
    <scope>NUCLEOTIDE SEQUENCE [LARGE SCALE GENOMIC DNA]</scope>
    <source>
        <strain evidence="4">UTEX 25</strain>
    </source>
</reference>
<organism evidence="3">
    <name type="scientific">Auxenochlorella protothecoides</name>
    <name type="common">Green microalga</name>
    <name type="synonym">Chlorella protothecoides</name>
    <dbReference type="NCBI Taxonomy" id="3075"/>
    <lineage>
        <taxon>Eukaryota</taxon>
        <taxon>Viridiplantae</taxon>
        <taxon>Chlorophyta</taxon>
        <taxon>core chlorophytes</taxon>
        <taxon>Trebouxiophyceae</taxon>
        <taxon>Chlorellales</taxon>
        <taxon>Chlorellaceae</taxon>
        <taxon>Auxenochlorella</taxon>
    </lineage>
</organism>
<reference evidence="3" key="1">
    <citation type="submission" date="2015-08" db="EMBL/GenBank/DDBJ databases">
        <authorList>
            <person name="Babu N.S."/>
            <person name="Beckwith C.J."/>
            <person name="Beseler K.G."/>
            <person name="Brison A."/>
            <person name="Carone J.V."/>
            <person name="Caskin T.P."/>
            <person name="Diamond M."/>
            <person name="Durham M.E."/>
            <person name="Foxe J.M."/>
            <person name="Go M."/>
            <person name="Henderson B.A."/>
            <person name="Jones I.B."/>
            <person name="McGettigan J.A."/>
            <person name="Micheletti S.J."/>
            <person name="Nasrallah M.E."/>
            <person name="Ortiz D."/>
            <person name="Piller C.R."/>
            <person name="Privatt S.R."/>
            <person name="Schneider S.L."/>
            <person name="Sharp S."/>
            <person name="Smith T.C."/>
            <person name="Stanton J.D."/>
            <person name="Ullery H.E."/>
            <person name="Wilson R.J."/>
            <person name="Serrano M.G."/>
            <person name="Buck G."/>
            <person name="Lee V."/>
            <person name="Wang Y."/>
            <person name="Carvalho R."/>
            <person name="Voegtly L."/>
            <person name="Shi R."/>
            <person name="Duckworth R."/>
            <person name="Johnson A."/>
            <person name="Loviza R."/>
            <person name="Walstead R."/>
            <person name="Shah Z."/>
            <person name="Kiflezghi M."/>
            <person name="Wade K."/>
            <person name="Ball S.L."/>
            <person name="Bradley K.W."/>
            <person name="Asai D.J."/>
            <person name="Bowman C.A."/>
            <person name="Russell D.A."/>
            <person name="Pope W.H."/>
            <person name="Jacobs-Sera D."/>
            <person name="Hendrix R.W."/>
            <person name="Hatfull G.F."/>
        </authorList>
    </citation>
    <scope>NUCLEOTIDE SEQUENCE</scope>
</reference>
<feature type="region of interest" description="Disordered" evidence="2">
    <location>
        <begin position="105"/>
        <end position="125"/>
    </location>
</feature>
<name>A0A1D2A1S3_AUXPR</name>
<feature type="compositionally biased region" description="Basic and acidic residues" evidence="2">
    <location>
        <begin position="105"/>
        <end position="120"/>
    </location>
</feature>
<reference evidence="4" key="4">
    <citation type="submission" date="2018-11" db="EMBL/GenBank/DDBJ databases">
        <title>Characterization of plant carbon substrate utilization by Auxenochlorella protothecoides.</title>
        <authorList>
            <person name="Vogler B.W."/>
            <person name="Starkenburg S.R."/>
            <person name="Sudasinghe N."/>
            <person name="Schambach J.Y."/>
            <person name="Rollin J.A."/>
            <person name="Pattathil S."/>
            <person name="Barry A.N."/>
        </authorList>
    </citation>
    <scope>NUCLEOTIDE SEQUENCE [LARGE SCALE GENOMIC DNA]</scope>
    <source>
        <strain evidence="4">UTEX 25</strain>
    </source>
</reference>
<feature type="region of interest" description="Disordered" evidence="2">
    <location>
        <begin position="1"/>
        <end position="21"/>
    </location>
</feature>
<evidence type="ECO:0000313" key="5">
    <source>
        <dbReference type="Proteomes" id="UP000279271"/>
    </source>
</evidence>
<keyword evidence="1" id="KW-0175">Coiled coil</keyword>
<proteinExistence type="predicted"/>
<evidence type="ECO:0000256" key="2">
    <source>
        <dbReference type="SAM" id="MobiDB-lite"/>
    </source>
</evidence>
<protein>
    <submittedName>
        <fullName evidence="3">Uncharacterized protein</fullName>
    </submittedName>
</protein>
<feature type="coiled-coil region" evidence="1">
    <location>
        <begin position="222"/>
        <end position="249"/>
    </location>
</feature>
<evidence type="ECO:0000313" key="4">
    <source>
        <dbReference type="EMBL" id="RMZ55372.1"/>
    </source>
</evidence>
<sequence>MERRASFPAPASFDSPRIEGGAPRVVGFEQPSPSSVCRSLEIQHHALNMAERAAVHSTLGKALTEQPRAAPLGLRVKTRPVPLGKKTVSIAQGAGGAGSPVEALMEQRERTPSSTEREQLSRASSGSIDIPIPTRLLRAHTAPAPHPQISEDLVAAMASMVQKELPLVQCATPELRQTPPSAHPPTLPSGAAAAWARHRRQPSFEGELRAAHAEAVHAHAQMAALASALRREQKQSAALRQQLAALRAERRRSATLAPPAGPEPEEAEEQPGTARRLSPPSPVPMVSAFASNAGRDWEAAS</sequence>
<accession>A0A1D2A1S3</accession>
<dbReference type="Proteomes" id="UP000279271">
    <property type="component" value="Unassembled WGS sequence"/>
</dbReference>